<dbReference type="EMBL" id="CP001940">
    <property type="protein sequence ID" value="ADH87022.1"/>
    <property type="molecule type" value="Genomic_DNA"/>
</dbReference>
<evidence type="ECO:0000256" key="3">
    <source>
        <dbReference type="ARBA" id="ARBA00022475"/>
    </source>
</evidence>
<feature type="transmembrane region" description="Helical" evidence="8">
    <location>
        <begin position="71"/>
        <end position="96"/>
    </location>
</feature>
<evidence type="ECO:0000259" key="9">
    <source>
        <dbReference type="Pfam" id="PF00361"/>
    </source>
</evidence>
<dbReference type="PANTHER" id="PTHR42703:SF1">
    <property type="entry name" value="NA(+)_H(+) ANTIPORTER SUBUNIT D1"/>
    <property type="match status" value="1"/>
</dbReference>
<comment type="similarity">
    <text evidence="2">Belongs to the CPA3 antiporters (TC 2.A.63) subunit D family.</text>
</comment>
<dbReference type="PRINTS" id="PR01434">
    <property type="entry name" value="NADHDHGNASE5"/>
</dbReference>
<dbReference type="Pfam" id="PF00361">
    <property type="entry name" value="Proton_antipo_M"/>
    <property type="match status" value="1"/>
</dbReference>
<evidence type="ECO:0000313" key="10">
    <source>
        <dbReference type="EMBL" id="ADH87022.1"/>
    </source>
</evidence>
<feature type="transmembrane region" description="Helical" evidence="8">
    <location>
        <begin position="319"/>
        <end position="338"/>
    </location>
</feature>
<feature type="transmembrane region" description="Helical" evidence="8">
    <location>
        <begin position="151"/>
        <end position="174"/>
    </location>
</feature>
<dbReference type="eggNOG" id="COG0651">
    <property type="taxonomic scope" value="Bacteria"/>
</dbReference>
<feature type="transmembrane region" description="Helical" evidence="8">
    <location>
        <begin position="289"/>
        <end position="307"/>
    </location>
</feature>
<dbReference type="InParanoid" id="D6Z735"/>
<feature type="transmembrane region" description="Helical" evidence="8">
    <location>
        <begin position="417"/>
        <end position="435"/>
    </location>
</feature>
<reference evidence="11" key="1">
    <citation type="submission" date="2010-02" db="EMBL/GenBank/DDBJ databases">
        <title>Complete sequence of Desulfurivibrio alkaliphilus AHT2.</title>
        <authorList>
            <consortium name="US DOE Joint Genome Institute"/>
            <person name="Pitluck S."/>
            <person name="Chertkov O."/>
            <person name="Detter J.C."/>
            <person name="Han C."/>
            <person name="Tapia R."/>
            <person name="Larimer F."/>
            <person name="Land M."/>
            <person name="Hauser L."/>
            <person name="Kyrpides N."/>
            <person name="Mikhailova N."/>
            <person name="Sorokin D.Y."/>
            <person name="Muyzer G."/>
            <person name="Woyke T."/>
        </authorList>
    </citation>
    <scope>NUCLEOTIDE SEQUENCE [LARGE SCALE GENOMIC DNA]</scope>
    <source>
        <strain evidence="11">DSM 19089 / UNIQEM U267 / AHT2</strain>
    </source>
</reference>
<evidence type="ECO:0000256" key="4">
    <source>
        <dbReference type="ARBA" id="ARBA00022692"/>
    </source>
</evidence>
<feature type="transmembrane region" description="Helical" evidence="8">
    <location>
        <begin position="509"/>
        <end position="527"/>
    </location>
</feature>
<protein>
    <submittedName>
        <fullName evidence="10">NADH/Ubiquinone/plastoquinone (Complex I)</fullName>
    </submittedName>
</protein>
<feature type="transmembrane region" description="Helical" evidence="8">
    <location>
        <begin position="127"/>
        <end position="145"/>
    </location>
</feature>
<keyword evidence="3" id="KW-1003">Cell membrane</keyword>
<dbReference type="InterPro" id="IPR001750">
    <property type="entry name" value="ND/Mrp_TM"/>
</dbReference>
<dbReference type="InterPro" id="IPR050586">
    <property type="entry name" value="CPA3_Na-H_Antiporter_D"/>
</dbReference>
<keyword evidence="10" id="KW-0830">Ubiquinone</keyword>
<dbReference type="AlphaFoldDB" id="D6Z735"/>
<evidence type="ECO:0000256" key="1">
    <source>
        <dbReference type="ARBA" id="ARBA00004651"/>
    </source>
</evidence>
<feature type="domain" description="NADH:quinone oxidoreductase/Mrp antiporter transmembrane" evidence="9">
    <location>
        <begin position="145"/>
        <end position="468"/>
    </location>
</feature>
<dbReference type="Proteomes" id="UP000001508">
    <property type="component" value="Chromosome"/>
</dbReference>
<feature type="transmembrane region" description="Helical" evidence="8">
    <location>
        <begin position="257"/>
        <end position="277"/>
    </location>
</feature>
<feature type="transmembrane region" description="Helical" evidence="8">
    <location>
        <begin position="6"/>
        <end position="25"/>
    </location>
</feature>
<organism evidence="10 11">
    <name type="scientific">Desulfurivibrio alkaliphilus (strain DSM 19089 / UNIQEM U267 / AHT2)</name>
    <dbReference type="NCBI Taxonomy" id="589865"/>
    <lineage>
        <taxon>Bacteria</taxon>
        <taxon>Pseudomonadati</taxon>
        <taxon>Thermodesulfobacteriota</taxon>
        <taxon>Desulfobulbia</taxon>
        <taxon>Desulfobulbales</taxon>
        <taxon>Desulfobulbaceae</taxon>
        <taxon>Desulfurivibrio</taxon>
    </lineage>
</organism>
<dbReference type="KEGG" id="dak:DaAHT2_2357"/>
<keyword evidence="4 7" id="KW-0812">Transmembrane</keyword>
<evidence type="ECO:0000256" key="8">
    <source>
        <dbReference type="SAM" id="Phobius"/>
    </source>
</evidence>
<feature type="transmembrane region" description="Helical" evidence="8">
    <location>
        <begin position="32"/>
        <end position="51"/>
    </location>
</feature>
<dbReference type="GO" id="GO:0005886">
    <property type="term" value="C:plasma membrane"/>
    <property type="evidence" value="ECO:0007669"/>
    <property type="project" value="UniProtKB-SubCell"/>
</dbReference>
<gene>
    <name evidence="10" type="ordered locus">DaAHT2_2357</name>
</gene>
<feature type="transmembrane region" description="Helical" evidence="8">
    <location>
        <begin position="181"/>
        <end position="200"/>
    </location>
</feature>
<dbReference type="STRING" id="589865.DaAHT2_2357"/>
<evidence type="ECO:0000256" key="7">
    <source>
        <dbReference type="RuleBase" id="RU000320"/>
    </source>
</evidence>
<evidence type="ECO:0000256" key="5">
    <source>
        <dbReference type="ARBA" id="ARBA00022989"/>
    </source>
</evidence>
<comment type="subcellular location">
    <subcellularLocation>
        <location evidence="1">Cell membrane</location>
        <topology evidence="1">Multi-pass membrane protein</topology>
    </subcellularLocation>
    <subcellularLocation>
        <location evidence="7">Membrane</location>
        <topology evidence="7">Multi-pass membrane protein</topology>
    </subcellularLocation>
</comment>
<sequence>MNPLPPPWPILLIVLPLVAAILAFAAPRRGRLFALAGMAGVTAMLAALTYGMQGQEQLLYPLGGWPAELGIGLAADGLSLWLLWLTALVNIVVGLYSPHYFTDVNPPSATGRATTPQTSSANRRLRYFYPLWLLLWASLNGLLLSADLFNIYVGLELLGLAAVCLVSLSGTAAARQAALRYLLLNIFGSFCFLLGVVLIYRQTGSLNLALFAELADPDPLIRLALAFMTLGMIVKSALFPLHFWLPPAHANAPAPASALLSALVVKASLYLVLKIWLPLWQHADLELYAAFQLLGGLGAAAIFWGSVQALRSHALKELIAYSTVAQMGYLFLAFPLLLGPNPHAALYGLLFILAGHALAKTAFFLAAGIVQQYTTPPPRLAPGECPSKARTAEVTGQKDRLPRALLVTDLRALSQHLPLTAITISLAAVILMGLPPSGGFIGKWYLLLATLDSGQWWWTLTIVGGTLLSVAYLLPPITATFMRPARHRQTAVVTGQPITVMAAPLVMQWAPLLLALAGILLGLFPWLSLELTGGGLPAGWQAPAVSVAGGGQP</sequence>
<feature type="transmembrane region" description="Helical" evidence="8">
    <location>
        <begin position="455"/>
        <end position="474"/>
    </location>
</feature>
<evidence type="ECO:0000256" key="6">
    <source>
        <dbReference type="ARBA" id="ARBA00023136"/>
    </source>
</evidence>
<evidence type="ECO:0000256" key="2">
    <source>
        <dbReference type="ARBA" id="ARBA00005346"/>
    </source>
</evidence>
<dbReference type="PANTHER" id="PTHR42703">
    <property type="entry name" value="NADH DEHYDROGENASE"/>
    <property type="match status" value="1"/>
</dbReference>
<feature type="transmembrane region" description="Helical" evidence="8">
    <location>
        <begin position="344"/>
        <end position="370"/>
    </location>
</feature>
<proteinExistence type="inferred from homology"/>
<keyword evidence="6 8" id="KW-0472">Membrane</keyword>
<dbReference type="HOGENOM" id="CLU_007100_9_5_7"/>
<feature type="transmembrane region" description="Helical" evidence="8">
    <location>
        <begin position="220"/>
        <end position="245"/>
    </location>
</feature>
<keyword evidence="11" id="KW-1185">Reference proteome</keyword>
<evidence type="ECO:0000313" key="11">
    <source>
        <dbReference type="Proteomes" id="UP000001508"/>
    </source>
</evidence>
<keyword evidence="5 8" id="KW-1133">Transmembrane helix</keyword>
<dbReference type="RefSeq" id="WP_013164536.1">
    <property type="nucleotide sequence ID" value="NC_014216.1"/>
</dbReference>
<name>D6Z735_DESAT</name>
<accession>D6Z735</accession>